<evidence type="ECO:0000313" key="5">
    <source>
        <dbReference type="EMBL" id="NXJ84387.1"/>
    </source>
</evidence>
<sequence length="130" mass="14497">HCFVCQRSGVAVSCAICNVRFHPPCGARGQRVVQYYAPYRAFCSIHSPRQTVQAAPESGATCLICLEDVDSELCFCTVVCPACQHAWIHRDCIHGQTLHAGMSSFLCLLCQDKEAFQIEMLYMGIQVPRR</sequence>
<dbReference type="Proteomes" id="UP000550660">
    <property type="component" value="Unassembled WGS sequence"/>
</dbReference>
<organism evidence="5 6">
    <name type="scientific">Trogon melanurus</name>
    <name type="common">Black-tailed trogon</name>
    <dbReference type="NCBI Taxonomy" id="56311"/>
    <lineage>
        <taxon>Eukaryota</taxon>
        <taxon>Metazoa</taxon>
        <taxon>Chordata</taxon>
        <taxon>Craniata</taxon>
        <taxon>Vertebrata</taxon>
        <taxon>Euteleostomi</taxon>
        <taxon>Archelosauria</taxon>
        <taxon>Archosauria</taxon>
        <taxon>Dinosauria</taxon>
        <taxon>Saurischia</taxon>
        <taxon>Theropoda</taxon>
        <taxon>Coelurosauria</taxon>
        <taxon>Aves</taxon>
        <taxon>Neognathae</taxon>
        <taxon>Neoaves</taxon>
        <taxon>Telluraves</taxon>
        <taxon>Coraciimorphae</taxon>
        <taxon>Trogoniformes</taxon>
        <taxon>Trogonidae</taxon>
        <taxon>Trogon</taxon>
    </lineage>
</organism>
<dbReference type="PANTHER" id="PTHR12420:SF47">
    <property type="entry name" value="PHD FINGER PROTEIN 7"/>
    <property type="match status" value="1"/>
</dbReference>
<protein>
    <submittedName>
        <fullName evidence="5">G2E3 ligase</fullName>
    </submittedName>
</protein>
<dbReference type="GO" id="GO:0008270">
    <property type="term" value="F:zinc ion binding"/>
    <property type="evidence" value="ECO:0007669"/>
    <property type="project" value="UniProtKB-KW"/>
</dbReference>
<feature type="non-terminal residue" evidence="5">
    <location>
        <position position="1"/>
    </location>
</feature>
<keyword evidence="2" id="KW-0863">Zinc-finger</keyword>
<evidence type="ECO:0000313" key="6">
    <source>
        <dbReference type="Proteomes" id="UP000550660"/>
    </source>
</evidence>
<comment type="caution">
    <text evidence="5">The sequence shown here is derived from an EMBL/GenBank/DDBJ whole genome shotgun (WGS) entry which is preliminary data.</text>
</comment>
<evidence type="ECO:0000256" key="3">
    <source>
        <dbReference type="ARBA" id="ARBA00022833"/>
    </source>
</evidence>
<dbReference type="PROSITE" id="PS51805">
    <property type="entry name" value="EPHD"/>
    <property type="match status" value="1"/>
</dbReference>
<evidence type="ECO:0000259" key="4">
    <source>
        <dbReference type="PROSITE" id="PS51805"/>
    </source>
</evidence>
<dbReference type="InterPro" id="IPR051188">
    <property type="entry name" value="PHD-type_Zinc_Finger"/>
</dbReference>
<keyword evidence="3" id="KW-0862">Zinc</keyword>
<name>A0A7L0EMM7_TROML</name>
<gene>
    <name evidence="5" type="primary">G2e3_4</name>
    <name evidence="5" type="ORF">TROMEL_R06883</name>
</gene>
<dbReference type="AlphaFoldDB" id="A0A7L0EMM7"/>
<feature type="non-terminal residue" evidence="5">
    <location>
        <position position="130"/>
    </location>
</feature>
<dbReference type="GO" id="GO:0016874">
    <property type="term" value="F:ligase activity"/>
    <property type="evidence" value="ECO:0007669"/>
    <property type="project" value="UniProtKB-KW"/>
</dbReference>
<accession>A0A7L0EMM7</accession>
<dbReference type="InterPro" id="IPR034732">
    <property type="entry name" value="EPHD"/>
</dbReference>
<dbReference type="OrthoDB" id="512616at2759"/>
<keyword evidence="1" id="KW-0479">Metal-binding</keyword>
<dbReference type="GO" id="GO:0005634">
    <property type="term" value="C:nucleus"/>
    <property type="evidence" value="ECO:0007669"/>
    <property type="project" value="TreeGrafter"/>
</dbReference>
<dbReference type="PANTHER" id="PTHR12420">
    <property type="entry name" value="PHD FINGER PROTEIN"/>
    <property type="match status" value="1"/>
</dbReference>
<reference evidence="5 6" key="1">
    <citation type="submission" date="2019-09" db="EMBL/GenBank/DDBJ databases">
        <title>Bird 10,000 Genomes (B10K) Project - Family phase.</title>
        <authorList>
            <person name="Zhang G."/>
        </authorList>
    </citation>
    <scope>NUCLEOTIDE SEQUENCE [LARGE SCALE GENOMIC DNA]</scope>
    <source>
        <strain evidence="5">B10K-DU-007-40</strain>
        <tissue evidence="5">Mixed tissue sample</tissue>
    </source>
</reference>
<dbReference type="EMBL" id="VXAG01001629">
    <property type="protein sequence ID" value="NXJ84387.1"/>
    <property type="molecule type" value="Genomic_DNA"/>
</dbReference>
<evidence type="ECO:0000256" key="1">
    <source>
        <dbReference type="ARBA" id="ARBA00022723"/>
    </source>
</evidence>
<keyword evidence="6" id="KW-1185">Reference proteome</keyword>
<feature type="domain" description="PHD-type" evidence="4">
    <location>
        <begin position="1"/>
        <end position="47"/>
    </location>
</feature>
<proteinExistence type="predicted"/>
<evidence type="ECO:0000256" key="2">
    <source>
        <dbReference type="ARBA" id="ARBA00022771"/>
    </source>
</evidence>
<keyword evidence="5" id="KW-0436">Ligase</keyword>